<accession>A0A2K1PYH1</accession>
<sequence length="73" mass="8494">MMFKDETTMLCRNCGAPISYSTRDGDYCAFGHRQYVFTTYDMRPTQARELEVSQLSEIEKHMLARLGCQFEPS</sequence>
<dbReference type="RefSeq" id="WP_103075484.1">
    <property type="nucleotide sequence ID" value="NZ_NPZB01000002.1"/>
</dbReference>
<keyword evidence="2" id="KW-1185">Reference proteome</keyword>
<evidence type="ECO:0000313" key="2">
    <source>
        <dbReference type="Proteomes" id="UP000236220"/>
    </source>
</evidence>
<name>A0A2K1PYH1_9GAMM</name>
<dbReference type="Proteomes" id="UP000236220">
    <property type="component" value="Unassembled WGS sequence"/>
</dbReference>
<protein>
    <submittedName>
        <fullName evidence="1">Uncharacterized protein</fullName>
    </submittedName>
</protein>
<comment type="caution">
    <text evidence="1">The sequence shown here is derived from an EMBL/GenBank/DDBJ whole genome shotgun (WGS) entry which is preliminary data.</text>
</comment>
<dbReference type="EMBL" id="NPZB01000002">
    <property type="protein sequence ID" value="PNS07823.1"/>
    <property type="molecule type" value="Genomic_DNA"/>
</dbReference>
<gene>
    <name evidence="1" type="ORF">Lysil_1999</name>
</gene>
<evidence type="ECO:0000313" key="1">
    <source>
        <dbReference type="EMBL" id="PNS07823.1"/>
    </source>
</evidence>
<dbReference type="AlphaFoldDB" id="A0A2K1PYH1"/>
<proteinExistence type="predicted"/>
<organism evidence="1 2">
    <name type="scientific">Solilutibacter silvestris</name>
    <dbReference type="NCBI Taxonomy" id="1645665"/>
    <lineage>
        <taxon>Bacteria</taxon>
        <taxon>Pseudomonadati</taxon>
        <taxon>Pseudomonadota</taxon>
        <taxon>Gammaproteobacteria</taxon>
        <taxon>Lysobacterales</taxon>
        <taxon>Lysobacteraceae</taxon>
        <taxon>Solilutibacter</taxon>
    </lineage>
</organism>
<reference evidence="1 2" key="1">
    <citation type="submission" date="2017-08" db="EMBL/GenBank/DDBJ databases">
        <title>Lysobacter sylvestris genome.</title>
        <authorList>
            <person name="Zhang D.-C."/>
            <person name="Albuquerque L."/>
            <person name="Franca L."/>
            <person name="Froufe H.J.C."/>
            <person name="Barroso C."/>
            <person name="Egas C."/>
            <person name="Da Costa M."/>
            <person name="Margesin R."/>
        </authorList>
    </citation>
    <scope>NUCLEOTIDE SEQUENCE [LARGE SCALE GENOMIC DNA]</scope>
    <source>
        <strain evidence="1 2">AM20-91</strain>
    </source>
</reference>